<reference evidence="1" key="1">
    <citation type="submission" date="2021-03" db="EMBL/GenBank/DDBJ databases">
        <title>Revisited historic fungal species revealed as producer of novel bioactive compounds through whole genome sequencing and comparative genomics.</title>
        <authorList>
            <person name="Vignolle G.A."/>
            <person name="Hochenegger N."/>
            <person name="Mach R.L."/>
            <person name="Mach-Aigner A.R."/>
            <person name="Javad Rahimi M."/>
            <person name="Salim K.A."/>
            <person name="Chan C.M."/>
            <person name="Lim L.B.L."/>
            <person name="Cai F."/>
            <person name="Druzhinina I.S."/>
            <person name="U'Ren J.M."/>
            <person name="Derntl C."/>
        </authorList>
    </citation>
    <scope>NUCLEOTIDE SEQUENCE</scope>
    <source>
        <strain evidence="1">TUCIM 5799</strain>
    </source>
</reference>
<proteinExistence type="predicted"/>
<name>A0A9P9WLF7_9PEZI</name>
<dbReference type="EMBL" id="JAFIMR010000016">
    <property type="protein sequence ID" value="KAI1868871.1"/>
    <property type="molecule type" value="Genomic_DNA"/>
</dbReference>
<gene>
    <name evidence="1" type="ORF">JX265_006850</name>
</gene>
<keyword evidence="2" id="KW-1185">Reference proteome</keyword>
<comment type="caution">
    <text evidence="1">The sequence shown here is derived from an EMBL/GenBank/DDBJ whole genome shotgun (WGS) entry which is preliminary data.</text>
</comment>
<organism evidence="1 2">
    <name type="scientific">Neoarthrinium moseri</name>
    <dbReference type="NCBI Taxonomy" id="1658444"/>
    <lineage>
        <taxon>Eukaryota</taxon>
        <taxon>Fungi</taxon>
        <taxon>Dikarya</taxon>
        <taxon>Ascomycota</taxon>
        <taxon>Pezizomycotina</taxon>
        <taxon>Sordariomycetes</taxon>
        <taxon>Xylariomycetidae</taxon>
        <taxon>Amphisphaeriales</taxon>
        <taxon>Apiosporaceae</taxon>
        <taxon>Neoarthrinium</taxon>
    </lineage>
</organism>
<sequence length="143" mass="15437">MFELELILSLCGQHSKQYNGHEDFGVYVLKFPGDLISSAHYEFHDGLGINALQRIETLAVQNLDQTTAEAMALRVRARHYLSVVGCGAEEIAADRFVDPGSSRTPILGDETSFGMIAHRLGSTCNSAKAPSATSHWPQSGGSS</sequence>
<evidence type="ECO:0000313" key="1">
    <source>
        <dbReference type="EMBL" id="KAI1868871.1"/>
    </source>
</evidence>
<evidence type="ECO:0000313" key="2">
    <source>
        <dbReference type="Proteomes" id="UP000829685"/>
    </source>
</evidence>
<dbReference type="AlphaFoldDB" id="A0A9P9WLF7"/>
<accession>A0A9P9WLF7</accession>
<dbReference type="Proteomes" id="UP000829685">
    <property type="component" value="Unassembled WGS sequence"/>
</dbReference>
<protein>
    <submittedName>
        <fullName evidence="1">Uncharacterized protein</fullName>
    </submittedName>
</protein>